<dbReference type="WBParaSite" id="nRc.2.0.1.t02431-RA">
    <property type="protein sequence ID" value="nRc.2.0.1.t02431-RA"/>
    <property type="gene ID" value="nRc.2.0.1.g02431"/>
</dbReference>
<dbReference type="AlphaFoldDB" id="A0A915HLN0"/>
<sequence length="17" mass="2066">MNQRNQLKIPEVNTSFF</sequence>
<proteinExistence type="predicted"/>
<organism evidence="1 2">
    <name type="scientific">Romanomermis culicivorax</name>
    <name type="common">Nematode worm</name>
    <dbReference type="NCBI Taxonomy" id="13658"/>
    <lineage>
        <taxon>Eukaryota</taxon>
        <taxon>Metazoa</taxon>
        <taxon>Ecdysozoa</taxon>
        <taxon>Nematoda</taxon>
        <taxon>Enoplea</taxon>
        <taxon>Dorylaimia</taxon>
        <taxon>Mermithida</taxon>
        <taxon>Mermithoidea</taxon>
        <taxon>Mermithidae</taxon>
        <taxon>Romanomermis</taxon>
    </lineage>
</organism>
<protein>
    <submittedName>
        <fullName evidence="2">Uncharacterized protein</fullName>
    </submittedName>
</protein>
<dbReference type="Proteomes" id="UP000887565">
    <property type="component" value="Unplaced"/>
</dbReference>
<accession>A0A915HLN0</accession>
<evidence type="ECO:0000313" key="1">
    <source>
        <dbReference type="Proteomes" id="UP000887565"/>
    </source>
</evidence>
<reference evidence="2" key="1">
    <citation type="submission" date="2022-11" db="UniProtKB">
        <authorList>
            <consortium name="WormBaseParasite"/>
        </authorList>
    </citation>
    <scope>IDENTIFICATION</scope>
</reference>
<evidence type="ECO:0000313" key="2">
    <source>
        <dbReference type="WBParaSite" id="nRc.2.0.1.t02431-RA"/>
    </source>
</evidence>
<keyword evidence="1" id="KW-1185">Reference proteome</keyword>
<name>A0A915HLN0_ROMCU</name>